<dbReference type="InterPro" id="IPR016181">
    <property type="entry name" value="Acyl_CoA_acyltransferase"/>
</dbReference>
<feature type="domain" description="N-acetyltransferase" evidence="1">
    <location>
        <begin position="10"/>
        <end position="96"/>
    </location>
</feature>
<evidence type="ECO:0000313" key="2">
    <source>
        <dbReference type="EMBL" id="BBK83479.1"/>
    </source>
</evidence>
<evidence type="ECO:0000313" key="3">
    <source>
        <dbReference type="Proteomes" id="UP000318594"/>
    </source>
</evidence>
<dbReference type="Gene3D" id="3.40.630.30">
    <property type="match status" value="1"/>
</dbReference>
<evidence type="ECO:0000259" key="1">
    <source>
        <dbReference type="PROSITE" id="PS51729"/>
    </source>
</evidence>
<organism evidence="2 3">
    <name type="scientific">Cutibacterium acnes subsp. acnes</name>
    <dbReference type="NCBI Taxonomy" id="1734925"/>
    <lineage>
        <taxon>Bacteria</taxon>
        <taxon>Bacillati</taxon>
        <taxon>Actinomycetota</taxon>
        <taxon>Actinomycetes</taxon>
        <taxon>Propionibacteriales</taxon>
        <taxon>Propionibacteriaceae</taxon>
        <taxon>Cutibacterium</taxon>
    </lineage>
</organism>
<dbReference type="Pfam" id="PF14542">
    <property type="entry name" value="Acetyltransf_CG"/>
    <property type="match status" value="1"/>
</dbReference>
<keyword evidence="3" id="KW-1185">Reference proteome</keyword>
<dbReference type="CDD" id="cd04301">
    <property type="entry name" value="NAT_SF"/>
    <property type="match status" value="1"/>
</dbReference>
<dbReference type="PANTHER" id="PTHR31435:SF10">
    <property type="entry name" value="BSR4717 PROTEIN"/>
    <property type="match status" value="1"/>
</dbReference>
<dbReference type="PANTHER" id="PTHR31435">
    <property type="entry name" value="PROTEIN NATD1"/>
    <property type="match status" value="1"/>
</dbReference>
<name>A0ABM7GW18_CUTAC</name>
<dbReference type="Proteomes" id="UP000318594">
    <property type="component" value="Chromosome"/>
</dbReference>
<protein>
    <submittedName>
        <fullName evidence="2">N-acetyltransferase</fullName>
    </submittedName>
</protein>
<accession>A0ABM7GW18</accession>
<dbReference type="SUPFAM" id="SSF55729">
    <property type="entry name" value="Acyl-CoA N-acyltransferases (Nat)"/>
    <property type="match status" value="1"/>
</dbReference>
<sequence length="96" mass="10596">MGCMSETTVTKNDQQSRYEAYIGGELAGFAEFRREGDVIVMPHTETFEAFSGKGVGSALARFALDDIACQNLSVRPDCTFIKGWLDKHPDHPVNVI</sequence>
<gene>
    <name evidence="2" type="ORF">CacPP4_00940</name>
</gene>
<dbReference type="EMBL" id="AP019723">
    <property type="protein sequence ID" value="BBK83479.1"/>
    <property type="molecule type" value="Genomic_DNA"/>
</dbReference>
<dbReference type="PROSITE" id="PS51729">
    <property type="entry name" value="GNAT_YJDJ"/>
    <property type="match status" value="1"/>
</dbReference>
<proteinExistence type="predicted"/>
<dbReference type="InterPro" id="IPR045057">
    <property type="entry name" value="Gcn5-rel_NAT"/>
</dbReference>
<dbReference type="InterPro" id="IPR031165">
    <property type="entry name" value="GNAT_YJDJ"/>
</dbReference>
<reference evidence="2 3" key="1">
    <citation type="submission" date="2019-06" db="EMBL/GenBank/DDBJ databases">
        <title>Complete genome sequence of Cutibacterium acnes subsp. acnes NBRC 107605.</title>
        <authorList>
            <person name="Miura T."/>
            <person name="Furukawa M."/>
            <person name="Shimamura M."/>
            <person name="Ohyama Y."/>
            <person name="Yamazoe A."/>
            <person name="Kawasaki H."/>
        </authorList>
    </citation>
    <scope>NUCLEOTIDE SEQUENCE [LARGE SCALE GENOMIC DNA]</scope>
    <source>
        <strain evidence="2 3">NBRC 107605</strain>
    </source>
</reference>